<feature type="transmembrane region" description="Helical" evidence="1">
    <location>
        <begin position="7"/>
        <end position="25"/>
    </location>
</feature>
<dbReference type="GO" id="GO:0008270">
    <property type="term" value="F:zinc ion binding"/>
    <property type="evidence" value="ECO:0007669"/>
    <property type="project" value="InterPro"/>
</dbReference>
<name>A0A9P5IP95_9HELO</name>
<proteinExistence type="predicted"/>
<dbReference type="RefSeq" id="XP_038735211.1">
    <property type="nucleotide sequence ID" value="XM_038873348.1"/>
</dbReference>
<dbReference type="EMBL" id="RCSW01000005">
    <property type="protein sequence ID" value="KAF7949327.1"/>
    <property type="molecule type" value="Genomic_DNA"/>
</dbReference>
<dbReference type="InterPro" id="IPR036864">
    <property type="entry name" value="Zn2-C6_fun-type_DNA-bd_sf"/>
</dbReference>
<dbReference type="Proteomes" id="UP000710849">
    <property type="component" value="Unassembled WGS sequence"/>
</dbReference>
<dbReference type="GeneID" id="62146425"/>
<dbReference type="SUPFAM" id="SSF57701">
    <property type="entry name" value="Zn2/Cys6 DNA-binding domain"/>
    <property type="match status" value="1"/>
</dbReference>
<reference evidence="2 3" key="1">
    <citation type="journal article" date="2020" name="Genome Biol. Evol.">
        <title>Comparative genomics of Sclerotiniaceae.</title>
        <authorList>
            <person name="Valero Jimenez C.A."/>
            <person name="Steentjes M."/>
            <person name="Scholten O.E."/>
            <person name="Van Kan J.A.L."/>
        </authorList>
    </citation>
    <scope>NUCLEOTIDE SEQUENCE [LARGE SCALE GENOMIC DNA]</scope>
    <source>
        <strain evidence="2 3">MUCL 94</strain>
    </source>
</reference>
<keyword evidence="1" id="KW-0812">Transmembrane</keyword>
<keyword evidence="1" id="KW-1133">Transmembrane helix</keyword>
<keyword evidence="1" id="KW-0472">Membrane</keyword>
<protein>
    <recommendedName>
        <fullName evidence="4">Zn(2)-C6 fungal-type domain-containing protein</fullName>
    </recommendedName>
</protein>
<organism evidence="2 3">
    <name type="scientific">Botrytis byssoidea</name>
    <dbReference type="NCBI Taxonomy" id="139641"/>
    <lineage>
        <taxon>Eukaryota</taxon>
        <taxon>Fungi</taxon>
        <taxon>Dikarya</taxon>
        <taxon>Ascomycota</taxon>
        <taxon>Pezizomycotina</taxon>
        <taxon>Leotiomycetes</taxon>
        <taxon>Helotiales</taxon>
        <taxon>Sclerotiniaceae</taxon>
        <taxon>Botrytis</taxon>
    </lineage>
</organism>
<dbReference type="AlphaFoldDB" id="A0A9P5IP95"/>
<gene>
    <name evidence="2" type="ORF">EAE97_002836</name>
</gene>
<accession>A0A9P5IP95</accession>
<evidence type="ECO:0000313" key="2">
    <source>
        <dbReference type="EMBL" id="KAF7949327.1"/>
    </source>
</evidence>
<evidence type="ECO:0000256" key="1">
    <source>
        <dbReference type="SAM" id="Phobius"/>
    </source>
</evidence>
<sequence length="250" mass="28024">MQAFRTIYIAMSIGFLLTIIAGFNMSSVQLPARQCLTCASNGATCDGGFPVCSSCLSSKEACEKPEIEIEVPWEKSPISQSCEVLSLDSTHNDAFFTEDFIKTQHGGFLQGMTQVYETLHRTLPYNYLNDASDAREVLWKGEYDLAPWTVRLGSCKVSPDIFGRTIIYDIRTKHIIQWPNNSPGYTNTTPSRLERMPWSNGRSRHVDSEPPAPPSGYVDYVANGYKIVDPTPDADQYLLEGYDKRAAQKR</sequence>
<keyword evidence="3" id="KW-1185">Reference proteome</keyword>
<evidence type="ECO:0000313" key="3">
    <source>
        <dbReference type="Proteomes" id="UP000710849"/>
    </source>
</evidence>
<comment type="caution">
    <text evidence="2">The sequence shown here is derived from an EMBL/GenBank/DDBJ whole genome shotgun (WGS) entry which is preliminary data.</text>
</comment>
<dbReference type="GO" id="GO:0000981">
    <property type="term" value="F:DNA-binding transcription factor activity, RNA polymerase II-specific"/>
    <property type="evidence" value="ECO:0007669"/>
    <property type="project" value="InterPro"/>
</dbReference>
<evidence type="ECO:0008006" key="4">
    <source>
        <dbReference type="Google" id="ProtNLM"/>
    </source>
</evidence>